<gene>
    <name evidence="9" type="ORF">FZO89_08045</name>
</gene>
<dbReference type="PIRSF" id="PIRSF001488">
    <property type="entry name" value="Tdi_protein"/>
    <property type="match status" value="1"/>
</dbReference>
<evidence type="ECO:0000256" key="6">
    <source>
        <dbReference type="PIRSR" id="PIRSR001488-1"/>
    </source>
</evidence>
<evidence type="ECO:0000313" key="9">
    <source>
        <dbReference type="EMBL" id="TYT26216.1"/>
    </source>
</evidence>
<keyword evidence="5" id="KW-0574">Periplasm</keyword>
<protein>
    <recommendedName>
        <fullName evidence="5">Thiol:disulfide interchange protein</fullName>
    </recommendedName>
</protein>
<accession>A0A5D4XNI5</accession>
<dbReference type="CDD" id="cd03019">
    <property type="entry name" value="DsbA_DsbA"/>
    <property type="match status" value="1"/>
</dbReference>
<proteinExistence type="inferred from homology"/>
<evidence type="ECO:0000256" key="5">
    <source>
        <dbReference type="PIRNR" id="PIRNR001488"/>
    </source>
</evidence>
<dbReference type="SUPFAM" id="SSF52833">
    <property type="entry name" value="Thioredoxin-like"/>
    <property type="match status" value="1"/>
</dbReference>
<name>A0A5D4XNI5_9GAMM</name>
<dbReference type="Pfam" id="PF01323">
    <property type="entry name" value="DSBA"/>
    <property type="match status" value="1"/>
</dbReference>
<evidence type="ECO:0000256" key="2">
    <source>
        <dbReference type="ARBA" id="ARBA00022729"/>
    </source>
</evidence>
<feature type="disulfide bond" description="Redox-active" evidence="6">
    <location>
        <begin position="64"/>
        <end position="67"/>
    </location>
</feature>
<evidence type="ECO:0000256" key="4">
    <source>
        <dbReference type="ARBA" id="ARBA00023284"/>
    </source>
</evidence>
<dbReference type="InterPro" id="IPR023205">
    <property type="entry name" value="DsbA/DsbL"/>
</dbReference>
<evidence type="ECO:0000256" key="7">
    <source>
        <dbReference type="SAM" id="SignalP"/>
    </source>
</evidence>
<evidence type="ECO:0000259" key="8">
    <source>
        <dbReference type="Pfam" id="PF01323"/>
    </source>
</evidence>
<dbReference type="GO" id="GO:0016491">
    <property type="term" value="F:oxidoreductase activity"/>
    <property type="evidence" value="ECO:0007669"/>
    <property type="project" value="InterPro"/>
</dbReference>
<evidence type="ECO:0000256" key="1">
    <source>
        <dbReference type="ARBA" id="ARBA00005791"/>
    </source>
</evidence>
<dbReference type="GO" id="GO:0042597">
    <property type="term" value="C:periplasmic space"/>
    <property type="evidence" value="ECO:0007669"/>
    <property type="project" value="UniProtKB-SubCell"/>
</dbReference>
<evidence type="ECO:0000256" key="3">
    <source>
        <dbReference type="ARBA" id="ARBA00023157"/>
    </source>
</evidence>
<dbReference type="AlphaFoldDB" id="A0A5D4XNI5"/>
<sequence length="217" mass="23499">MPRPPPRPAMLRRLLLLCLCALLPLSALAQAPVEGTDYVRIADGARWKPAPGTVEVVEIFAYPCGHCDQFRPMLAAWKRGAGKDVRLHHLPAAYDPGNAYARAYFALEALGRAAELHPRLFDAIHREGSLPARGASTGEMVAFLAAEGLDPERVAAAMASPATDEKMNAARAFAVRSGLQGTPTLIINGKYRVQARTLRDSLRIADALIAMERAIPR</sequence>
<keyword evidence="4" id="KW-0676">Redox-active center</keyword>
<reference evidence="9 10" key="1">
    <citation type="submission" date="2019-08" db="EMBL/GenBank/DDBJ databases">
        <title>Luteimonas viscosus sp. nov., isolated from soil of a sunflower field.</title>
        <authorList>
            <person name="Jianli Z."/>
            <person name="Ying Z."/>
        </authorList>
    </citation>
    <scope>NUCLEOTIDE SEQUENCE [LARGE SCALE GENOMIC DNA]</scope>
    <source>
        <strain evidence="9 10">XBU10</strain>
    </source>
</reference>
<feature type="chain" id="PRO_5023025218" description="Thiol:disulfide interchange protein" evidence="7">
    <location>
        <begin position="30"/>
        <end position="217"/>
    </location>
</feature>
<dbReference type="PANTHER" id="PTHR35891:SF2">
    <property type="entry name" value="THIOL:DISULFIDE INTERCHANGE PROTEIN DSBA"/>
    <property type="match status" value="1"/>
</dbReference>
<keyword evidence="3 5" id="KW-1015">Disulfide bond</keyword>
<dbReference type="InterPro" id="IPR036249">
    <property type="entry name" value="Thioredoxin-like_sf"/>
</dbReference>
<dbReference type="Proteomes" id="UP000324973">
    <property type="component" value="Unassembled WGS sequence"/>
</dbReference>
<keyword evidence="10" id="KW-1185">Reference proteome</keyword>
<feature type="domain" description="DSBA-like thioredoxin" evidence="8">
    <location>
        <begin position="101"/>
        <end position="192"/>
    </location>
</feature>
<comment type="subcellular location">
    <subcellularLocation>
        <location evidence="5">Periplasm</location>
    </subcellularLocation>
</comment>
<comment type="caution">
    <text evidence="9">The sequence shown here is derived from an EMBL/GenBank/DDBJ whole genome shotgun (WGS) entry which is preliminary data.</text>
</comment>
<dbReference type="InterPro" id="IPR001853">
    <property type="entry name" value="DSBA-like_thioredoxin_dom"/>
</dbReference>
<dbReference type="InterPro" id="IPR050824">
    <property type="entry name" value="Thiol_disulfide_DsbA"/>
</dbReference>
<keyword evidence="2 7" id="KW-0732">Signal</keyword>
<dbReference type="OrthoDB" id="9784896at2"/>
<dbReference type="PANTHER" id="PTHR35891">
    <property type="entry name" value="THIOL:DISULFIDE INTERCHANGE PROTEIN DSBA"/>
    <property type="match status" value="1"/>
</dbReference>
<comment type="similarity">
    <text evidence="1">Belongs to the thioredoxin family. DsbA subfamily.</text>
</comment>
<dbReference type="Gene3D" id="3.40.30.10">
    <property type="entry name" value="Glutaredoxin"/>
    <property type="match status" value="1"/>
</dbReference>
<dbReference type="EMBL" id="VTFT01000001">
    <property type="protein sequence ID" value="TYT26216.1"/>
    <property type="molecule type" value="Genomic_DNA"/>
</dbReference>
<evidence type="ECO:0000313" key="10">
    <source>
        <dbReference type="Proteomes" id="UP000324973"/>
    </source>
</evidence>
<organism evidence="9 10">
    <name type="scientific">Luteimonas viscosa</name>
    <dbReference type="NCBI Taxonomy" id="1132694"/>
    <lineage>
        <taxon>Bacteria</taxon>
        <taxon>Pseudomonadati</taxon>
        <taxon>Pseudomonadota</taxon>
        <taxon>Gammaproteobacteria</taxon>
        <taxon>Lysobacterales</taxon>
        <taxon>Lysobacteraceae</taxon>
        <taxon>Luteimonas</taxon>
    </lineage>
</organism>
<feature type="signal peptide" evidence="7">
    <location>
        <begin position="1"/>
        <end position="29"/>
    </location>
</feature>